<comment type="caution">
    <text evidence="2">The sequence shown here is derived from an EMBL/GenBank/DDBJ whole genome shotgun (WGS) entry which is preliminary data.</text>
</comment>
<dbReference type="AlphaFoldDB" id="A0A318S0Y8"/>
<proteinExistence type="predicted"/>
<dbReference type="InterPro" id="IPR000073">
    <property type="entry name" value="AB_hydrolase_1"/>
</dbReference>
<dbReference type="OrthoDB" id="1643507at2"/>
<accession>A0A318S0Y8</accession>
<dbReference type="InterPro" id="IPR029058">
    <property type="entry name" value="AB_hydrolase_fold"/>
</dbReference>
<evidence type="ECO:0000259" key="1">
    <source>
        <dbReference type="Pfam" id="PF12697"/>
    </source>
</evidence>
<sequence>MSLFTLEHGPIDAPSVLFLHGAGVSSWMWNDTMRALPQLHGLAPDLPGLGKNSSVGPFEVTRAARLLTTFIEERAMDGRAHVVGHSLGGAVAAQLTAVAPHVVRSVTLIGVTAQPLKFERLLVAATLALGPLMRHAKVIDAQAKALGVPFEARAQFEADQRALTGDVLKAVMREGARFCVPDELRRVNVPVLALVGAREAAVNRTSAVELVRGMRRGRALSVPGGGHAWLARQPDLLVRTLVSFWADDALPDELVSLPVKAKRPHTNREWTKD</sequence>
<dbReference type="InterPro" id="IPR050266">
    <property type="entry name" value="AB_hydrolase_sf"/>
</dbReference>
<dbReference type="Proteomes" id="UP000248326">
    <property type="component" value="Unassembled WGS sequence"/>
</dbReference>
<reference evidence="2 3" key="1">
    <citation type="submission" date="2018-06" db="EMBL/GenBank/DDBJ databases">
        <title>Genomic Encyclopedia of Type Strains, Phase IV (KMG-IV): sequencing the most valuable type-strain genomes for metagenomic binning, comparative biology and taxonomic classification.</title>
        <authorList>
            <person name="Goeker M."/>
        </authorList>
    </citation>
    <scope>NUCLEOTIDE SEQUENCE [LARGE SCALE GENOMIC DNA]</scope>
    <source>
        <strain evidence="2 3">DSM 18048</strain>
    </source>
</reference>
<dbReference type="EMBL" id="QJSX01000016">
    <property type="protein sequence ID" value="PYE50985.1"/>
    <property type="molecule type" value="Genomic_DNA"/>
</dbReference>
<name>A0A318S0Y8_9DEIO</name>
<dbReference type="GO" id="GO:0016020">
    <property type="term" value="C:membrane"/>
    <property type="evidence" value="ECO:0007669"/>
    <property type="project" value="TreeGrafter"/>
</dbReference>
<dbReference type="PANTHER" id="PTHR43798:SF33">
    <property type="entry name" value="HYDROLASE, PUTATIVE (AFU_ORTHOLOGUE AFUA_2G14860)-RELATED"/>
    <property type="match status" value="1"/>
</dbReference>
<dbReference type="Pfam" id="PF12697">
    <property type="entry name" value="Abhydrolase_6"/>
    <property type="match status" value="1"/>
</dbReference>
<evidence type="ECO:0000313" key="3">
    <source>
        <dbReference type="Proteomes" id="UP000248326"/>
    </source>
</evidence>
<evidence type="ECO:0000313" key="2">
    <source>
        <dbReference type="EMBL" id="PYE50985.1"/>
    </source>
</evidence>
<organism evidence="2 3">
    <name type="scientific">Deinococcus yavapaiensis KR-236</name>
    <dbReference type="NCBI Taxonomy" id="694435"/>
    <lineage>
        <taxon>Bacteria</taxon>
        <taxon>Thermotogati</taxon>
        <taxon>Deinococcota</taxon>
        <taxon>Deinococci</taxon>
        <taxon>Deinococcales</taxon>
        <taxon>Deinococcaceae</taxon>
        <taxon>Deinococcus</taxon>
    </lineage>
</organism>
<keyword evidence="3" id="KW-1185">Reference proteome</keyword>
<protein>
    <submittedName>
        <fullName evidence="2">Pimeloyl-ACP methyl ester carboxylesterase</fullName>
    </submittedName>
</protein>
<gene>
    <name evidence="2" type="ORF">DES52_11652</name>
</gene>
<dbReference type="RefSeq" id="WP_110888174.1">
    <property type="nucleotide sequence ID" value="NZ_QJSX01000016.1"/>
</dbReference>
<dbReference type="SUPFAM" id="SSF53474">
    <property type="entry name" value="alpha/beta-Hydrolases"/>
    <property type="match status" value="1"/>
</dbReference>
<dbReference type="PANTHER" id="PTHR43798">
    <property type="entry name" value="MONOACYLGLYCEROL LIPASE"/>
    <property type="match status" value="1"/>
</dbReference>
<dbReference type="Gene3D" id="3.40.50.1820">
    <property type="entry name" value="alpha/beta hydrolase"/>
    <property type="match status" value="1"/>
</dbReference>
<feature type="domain" description="AB hydrolase-1" evidence="1">
    <location>
        <begin position="16"/>
        <end position="239"/>
    </location>
</feature>